<evidence type="ECO:0000313" key="4">
    <source>
        <dbReference type="EMBL" id="SDO84424.1"/>
    </source>
</evidence>
<reference evidence="4 5" key="1">
    <citation type="submission" date="2016-10" db="EMBL/GenBank/DDBJ databases">
        <authorList>
            <person name="de Groot N.N."/>
        </authorList>
    </citation>
    <scope>NUCLEOTIDE SEQUENCE [LARGE SCALE GENOMIC DNA]</scope>
    <source>
        <strain evidence="4 5">StLB037</strain>
    </source>
</reference>
<keyword evidence="2" id="KW-1133">Transmembrane helix</keyword>
<name>A0A1H0MVL6_MICTS</name>
<evidence type="ECO:0000256" key="3">
    <source>
        <dbReference type="SAM" id="SignalP"/>
    </source>
</evidence>
<keyword evidence="2" id="KW-0472">Membrane</keyword>
<keyword evidence="2" id="KW-0812">Transmembrane</keyword>
<feature type="signal peptide" evidence="3">
    <location>
        <begin position="1"/>
        <end position="33"/>
    </location>
</feature>
<organism evidence="4 5">
    <name type="scientific">Microbacterium testaceum (strain StLB037)</name>
    <dbReference type="NCBI Taxonomy" id="979556"/>
    <lineage>
        <taxon>Bacteria</taxon>
        <taxon>Bacillati</taxon>
        <taxon>Actinomycetota</taxon>
        <taxon>Actinomycetes</taxon>
        <taxon>Micrococcales</taxon>
        <taxon>Microbacteriaceae</taxon>
        <taxon>Microbacterium</taxon>
    </lineage>
</organism>
<feature type="region of interest" description="Disordered" evidence="1">
    <location>
        <begin position="353"/>
        <end position="399"/>
    </location>
</feature>
<feature type="transmembrane region" description="Helical" evidence="2">
    <location>
        <begin position="306"/>
        <end position="328"/>
    </location>
</feature>
<dbReference type="Proteomes" id="UP000186456">
    <property type="component" value="Unassembled WGS sequence"/>
</dbReference>
<feature type="chain" id="PRO_5010241702" description="DUF916 domain-containing protein" evidence="3">
    <location>
        <begin position="34"/>
        <end position="399"/>
    </location>
</feature>
<evidence type="ECO:0000313" key="5">
    <source>
        <dbReference type="Proteomes" id="UP000186456"/>
    </source>
</evidence>
<sequence length="399" mass="40298">MSQAKTTSRPLRLLLSFLTGLALLLASPLAASAATAPSPDTTVTWSVKPADTAQGRDRPNYAYDLMPGGTVGDALYVANRSPQPITLRVYAADGFLTDDGALDILAGDAESTDLGSWVSIASPELTLDSGASAEVPFTVTVPADAAPGDYAAGIVASMLVTADNGTVTERRLGSRLHLRVQGDLVPSLAVGDVVVDYHGTANPAETGSATVGYTLTNTGNTRLDPNVEVALGGPFGWARVTAADDAPELLPGSSLKRTVEVAGVVPLVLLSADVTATSQVVSRTLAGAEPSTLDPLVSQGAAATAAVPWTALAILAVVALLVAWRVIAARRRRAAHAREIAAAVAAARADADGTDAAVPGAATGAAAEREPVPAGGVADTEGVPEAPSPAPTRASRRSP</sequence>
<evidence type="ECO:0008006" key="6">
    <source>
        <dbReference type="Google" id="ProtNLM"/>
    </source>
</evidence>
<keyword evidence="3" id="KW-0732">Signal</keyword>
<evidence type="ECO:0000256" key="2">
    <source>
        <dbReference type="SAM" id="Phobius"/>
    </source>
</evidence>
<accession>A0A1H0MVL6</accession>
<feature type="compositionally biased region" description="Low complexity" evidence="1">
    <location>
        <begin position="353"/>
        <end position="366"/>
    </location>
</feature>
<dbReference type="RefSeq" id="WP_074694749.1">
    <property type="nucleotide sequence ID" value="NZ_FNJN01000002.1"/>
</dbReference>
<dbReference type="AlphaFoldDB" id="A0A1H0MVL6"/>
<proteinExistence type="predicted"/>
<gene>
    <name evidence="4" type="ORF">SAMN04487788_1189</name>
</gene>
<protein>
    <recommendedName>
        <fullName evidence="6">DUF916 domain-containing protein</fullName>
    </recommendedName>
</protein>
<dbReference type="EMBL" id="FNJN01000002">
    <property type="protein sequence ID" value="SDO84424.1"/>
    <property type="molecule type" value="Genomic_DNA"/>
</dbReference>
<evidence type="ECO:0000256" key="1">
    <source>
        <dbReference type="SAM" id="MobiDB-lite"/>
    </source>
</evidence>